<organism evidence="1 2">
    <name type="scientific">Corynebacterium nasicanis</name>
    <dbReference type="NCBI Taxonomy" id="1448267"/>
    <lineage>
        <taxon>Bacteria</taxon>
        <taxon>Bacillati</taxon>
        <taxon>Actinomycetota</taxon>
        <taxon>Actinomycetes</taxon>
        <taxon>Mycobacteriales</taxon>
        <taxon>Corynebacteriaceae</taxon>
        <taxon>Corynebacterium</taxon>
    </lineage>
</organism>
<comment type="caution">
    <text evidence="1">The sequence shown here is derived from an EMBL/GenBank/DDBJ whole genome shotgun (WGS) entry which is preliminary data.</text>
</comment>
<dbReference type="Gene3D" id="1.10.10.10">
    <property type="entry name" value="Winged helix-like DNA-binding domain superfamily/Winged helix DNA-binding domain"/>
    <property type="match status" value="1"/>
</dbReference>
<proteinExistence type="predicted"/>
<dbReference type="Pfam" id="PF13814">
    <property type="entry name" value="Replic_Relax"/>
    <property type="match status" value="1"/>
</dbReference>
<accession>A0ABW1QAY2</accession>
<dbReference type="InterPro" id="IPR036388">
    <property type="entry name" value="WH-like_DNA-bd_sf"/>
</dbReference>
<keyword evidence="2" id="KW-1185">Reference proteome</keyword>
<dbReference type="RefSeq" id="WP_377001074.1">
    <property type="nucleotide sequence ID" value="NZ_JBHSQE010000004.1"/>
</dbReference>
<dbReference type="InterPro" id="IPR025855">
    <property type="entry name" value="Replic_Relax"/>
</dbReference>
<gene>
    <name evidence="1" type="ORF">ACFPUZ_07045</name>
</gene>
<reference evidence="2" key="1">
    <citation type="journal article" date="2019" name="Int. J. Syst. Evol. Microbiol.">
        <title>The Global Catalogue of Microorganisms (GCM) 10K type strain sequencing project: providing services to taxonomists for standard genome sequencing and annotation.</title>
        <authorList>
            <consortium name="The Broad Institute Genomics Platform"/>
            <consortium name="The Broad Institute Genome Sequencing Center for Infectious Disease"/>
            <person name="Wu L."/>
            <person name="Ma J."/>
        </authorList>
    </citation>
    <scope>NUCLEOTIDE SEQUENCE [LARGE SCALE GENOMIC DNA]</scope>
    <source>
        <strain evidence="2">CCUG 51943</strain>
    </source>
</reference>
<dbReference type="EMBL" id="JBHSQE010000004">
    <property type="protein sequence ID" value="MFC6146557.1"/>
    <property type="molecule type" value="Genomic_DNA"/>
</dbReference>
<evidence type="ECO:0000313" key="2">
    <source>
        <dbReference type="Proteomes" id="UP001596244"/>
    </source>
</evidence>
<evidence type="ECO:0000313" key="1">
    <source>
        <dbReference type="EMBL" id="MFC6146557.1"/>
    </source>
</evidence>
<protein>
    <submittedName>
        <fullName evidence="1">Replication-relaxation family protein</fullName>
    </submittedName>
</protein>
<dbReference type="Proteomes" id="UP001596244">
    <property type="component" value="Unassembled WGS sequence"/>
</dbReference>
<sequence length="279" mass="31791">MNIFDPTPARSPRQIELLDLLHTHRFATTDQLSRFSRVGYGSEKSALRQTQRHLSQLLEAGLVTELERRVGGWQGGSELTIWALTTSGLRHLKRGHRRLRPREVSTTFLGHTLAVTETCLRIEETVRELKAQSAEGSEFQALVLREPRSWRNYIGRQGIMETLRPDIEVTIHSPEFTDRYFIEVDRATENPARVLNTTKNYGAYQASGEEQKASGSFPALVWLVPSAKRQAQIRRYLSREPDLPSDFWLTLQLDELPSLVRDGPERFFGAPEDDQPPAG</sequence>
<name>A0ABW1QAY2_9CORY</name>